<dbReference type="EMBL" id="NBAG03000240">
    <property type="protein sequence ID" value="PNI64602.1"/>
    <property type="molecule type" value="Genomic_DNA"/>
</dbReference>
<reference evidence="2 3" key="1">
    <citation type="submission" date="2017-12" db="EMBL/GenBank/DDBJ databases">
        <title>High-resolution comparative analysis of great ape genomes.</title>
        <authorList>
            <person name="Pollen A."/>
            <person name="Hastie A."/>
            <person name="Hormozdiari F."/>
            <person name="Dougherty M."/>
            <person name="Liu R."/>
            <person name="Chaisson M."/>
            <person name="Hoppe E."/>
            <person name="Hill C."/>
            <person name="Pang A."/>
            <person name="Hillier L."/>
            <person name="Baker C."/>
            <person name="Armstrong J."/>
            <person name="Shendure J."/>
            <person name="Paten B."/>
            <person name="Wilson R."/>
            <person name="Chao H."/>
            <person name="Schneider V."/>
            <person name="Ventura M."/>
            <person name="Kronenberg Z."/>
            <person name="Murali S."/>
            <person name="Gordon D."/>
            <person name="Cantsilieris S."/>
            <person name="Munson K."/>
            <person name="Nelson B."/>
            <person name="Raja A."/>
            <person name="Underwood J."/>
            <person name="Diekhans M."/>
            <person name="Fiddes I."/>
            <person name="Haussler D."/>
            <person name="Eichler E."/>
        </authorList>
    </citation>
    <scope>NUCLEOTIDE SEQUENCE [LARGE SCALE GENOMIC DNA]</scope>
    <source>
        <strain evidence="2">Yerkes chimp pedigree #C0471</strain>
    </source>
</reference>
<accession>A0A2J8MYM7</accession>
<evidence type="ECO:0000313" key="2">
    <source>
        <dbReference type="EMBL" id="PNI64602.1"/>
    </source>
</evidence>
<organism evidence="2 3">
    <name type="scientific">Pan troglodytes</name>
    <name type="common">Chimpanzee</name>
    <dbReference type="NCBI Taxonomy" id="9598"/>
    <lineage>
        <taxon>Eukaryota</taxon>
        <taxon>Metazoa</taxon>
        <taxon>Chordata</taxon>
        <taxon>Craniata</taxon>
        <taxon>Vertebrata</taxon>
        <taxon>Euteleostomi</taxon>
        <taxon>Mammalia</taxon>
        <taxon>Eutheria</taxon>
        <taxon>Euarchontoglires</taxon>
        <taxon>Primates</taxon>
        <taxon>Haplorrhini</taxon>
        <taxon>Catarrhini</taxon>
        <taxon>Hominidae</taxon>
        <taxon>Pan</taxon>
    </lineage>
</organism>
<protein>
    <submittedName>
        <fullName evidence="2">HECTD4 isoform 12</fullName>
    </submittedName>
</protein>
<evidence type="ECO:0000256" key="1">
    <source>
        <dbReference type="SAM" id="MobiDB-lite"/>
    </source>
</evidence>
<evidence type="ECO:0000313" key="3">
    <source>
        <dbReference type="Proteomes" id="UP000236370"/>
    </source>
</evidence>
<dbReference type="InterPro" id="IPR043366">
    <property type="entry name" value="HECTD4"/>
</dbReference>
<dbReference type="Proteomes" id="UP000236370">
    <property type="component" value="Unassembled WGS sequence"/>
</dbReference>
<comment type="caution">
    <text evidence="2">The sequence shown here is derived from an EMBL/GenBank/DDBJ whole genome shotgun (WGS) entry which is preliminary data.</text>
</comment>
<dbReference type="PANTHER" id="PTHR46435:SF1">
    <property type="entry name" value="E3 UBIQUITIN-PROTEIN LIGASE HECTD4-RELATED"/>
    <property type="match status" value="1"/>
</dbReference>
<dbReference type="PANTHER" id="PTHR46435">
    <property type="entry name" value="E3 UBIQUITIN-PROTEIN LIGASE HECTD4-RELATED"/>
    <property type="match status" value="1"/>
</dbReference>
<feature type="region of interest" description="Disordered" evidence="1">
    <location>
        <begin position="1"/>
        <end position="37"/>
    </location>
</feature>
<feature type="region of interest" description="Disordered" evidence="1">
    <location>
        <begin position="233"/>
        <end position="261"/>
    </location>
</feature>
<gene>
    <name evidence="2" type="ORF">CK820_G0015871</name>
</gene>
<sequence length="261" mass="29441">RTALSEKKPTVKPKSPEKSKPDEKDPEKSPTKKQEVPEEKYLTLEGFHKFVIDRAKQDIRSVWRAILSCGYDLHFERCACIDVRHAQKASRKWTLEMDVALVQYINQLCRHLAITPARLHPHEVYLDPADAADPRVACLLMIGLPVLPVSQASQPPGRDLSLTAPAPSDVPIESLRLRFALLQSLNTTLETFFLPLVELRQTPMYTHSIAALLKEAKGQCLRLPWPCRKREVTCKTPGPESTGRVLGQPRQEDASPPQPFM</sequence>
<feature type="non-terminal residue" evidence="2">
    <location>
        <position position="1"/>
    </location>
</feature>
<dbReference type="AlphaFoldDB" id="A0A2J8MYM7"/>
<proteinExistence type="predicted"/>
<name>A0A2J8MYM7_PANTR</name>